<feature type="transmembrane region" description="Helical" evidence="1">
    <location>
        <begin position="12"/>
        <end position="41"/>
    </location>
</feature>
<keyword evidence="1" id="KW-0472">Membrane</keyword>
<gene>
    <name evidence="2" type="ORF">LGLO00237_LOCUS14171</name>
</gene>
<accession>A0A7S3YUP0</accession>
<proteinExistence type="predicted"/>
<name>A0A7S3YUP0_9EUKA</name>
<evidence type="ECO:0000256" key="1">
    <source>
        <dbReference type="SAM" id="Phobius"/>
    </source>
</evidence>
<evidence type="ECO:0000313" key="2">
    <source>
        <dbReference type="EMBL" id="CAE0662570.1"/>
    </source>
</evidence>
<dbReference type="AlphaFoldDB" id="A0A7S3YUP0"/>
<dbReference type="EMBL" id="HBIV01019572">
    <property type="protein sequence ID" value="CAE0662570.1"/>
    <property type="molecule type" value="Transcribed_RNA"/>
</dbReference>
<protein>
    <submittedName>
        <fullName evidence="2">Uncharacterized protein</fullName>
    </submittedName>
</protein>
<keyword evidence="1" id="KW-0812">Transmembrane</keyword>
<sequence>MIHEELVSAFLFFFLSVAVLLLLLLFFLLLLLLLSCLFFFFSGVFVHPLPFPTTTASLRTPKKTDYWVCSGGYVADDVAGDVADDVAGDVADDAPAAVSILHVNTL</sequence>
<keyword evidence="1" id="KW-1133">Transmembrane helix</keyword>
<organism evidence="2">
    <name type="scientific">Lotharella globosa</name>
    <dbReference type="NCBI Taxonomy" id="91324"/>
    <lineage>
        <taxon>Eukaryota</taxon>
        <taxon>Sar</taxon>
        <taxon>Rhizaria</taxon>
        <taxon>Cercozoa</taxon>
        <taxon>Chlorarachniophyceae</taxon>
        <taxon>Lotharella</taxon>
    </lineage>
</organism>
<reference evidence="2" key="1">
    <citation type="submission" date="2021-01" db="EMBL/GenBank/DDBJ databases">
        <authorList>
            <person name="Corre E."/>
            <person name="Pelletier E."/>
            <person name="Niang G."/>
            <person name="Scheremetjew M."/>
            <person name="Finn R."/>
            <person name="Kale V."/>
            <person name="Holt S."/>
            <person name="Cochrane G."/>
            <person name="Meng A."/>
            <person name="Brown T."/>
            <person name="Cohen L."/>
        </authorList>
    </citation>
    <scope>NUCLEOTIDE SEQUENCE</scope>
    <source>
        <strain evidence="2">CCCM811</strain>
    </source>
</reference>